<gene>
    <name evidence="1" type="ORF">GCM10023235_08000</name>
</gene>
<dbReference type="EMBL" id="BAABIS010000001">
    <property type="protein sequence ID" value="GAA4835649.1"/>
    <property type="molecule type" value="Genomic_DNA"/>
</dbReference>
<dbReference type="Proteomes" id="UP001501752">
    <property type="component" value="Unassembled WGS sequence"/>
</dbReference>
<comment type="caution">
    <text evidence="1">The sequence shown here is derived from an EMBL/GenBank/DDBJ whole genome shotgun (WGS) entry which is preliminary data.</text>
</comment>
<protein>
    <submittedName>
        <fullName evidence="1">Uncharacterized protein</fullName>
    </submittedName>
</protein>
<evidence type="ECO:0000313" key="2">
    <source>
        <dbReference type="Proteomes" id="UP001501752"/>
    </source>
</evidence>
<proteinExistence type="predicted"/>
<accession>A0ABP9DAN3</accession>
<name>A0ABP9DAN3_9ACTN</name>
<reference evidence="2" key="1">
    <citation type="journal article" date="2019" name="Int. J. Syst. Evol. Microbiol.">
        <title>The Global Catalogue of Microorganisms (GCM) 10K type strain sequencing project: providing services to taxonomists for standard genome sequencing and annotation.</title>
        <authorList>
            <consortium name="The Broad Institute Genomics Platform"/>
            <consortium name="The Broad Institute Genome Sequencing Center for Infectious Disease"/>
            <person name="Wu L."/>
            <person name="Ma J."/>
        </authorList>
    </citation>
    <scope>NUCLEOTIDE SEQUENCE [LARGE SCALE GENOMIC DNA]</scope>
    <source>
        <strain evidence="2">JCM 13006</strain>
    </source>
</reference>
<evidence type="ECO:0000313" key="1">
    <source>
        <dbReference type="EMBL" id="GAA4835649.1"/>
    </source>
</evidence>
<keyword evidence="2" id="KW-1185">Reference proteome</keyword>
<sequence length="81" mass="9380">MVCHEPVRSYEYRCHPPGSSGFERCIGFVWCSGCRIYWATMVHVPRRRVLVDALASLRADDRAQLLRRESALIDYLDGHMP</sequence>
<organism evidence="1 2">
    <name type="scientific">Kitasatospora terrestris</name>
    <dbReference type="NCBI Taxonomy" id="258051"/>
    <lineage>
        <taxon>Bacteria</taxon>
        <taxon>Bacillati</taxon>
        <taxon>Actinomycetota</taxon>
        <taxon>Actinomycetes</taxon>
        <taxon>Kitasatosporales</taxon>
        <taxon>Streptomycetaceae</taxon>
        <taxon>Kitasatospora</taxon>
    </lineage>
</organism>